<dbReference type="InterPro" id="IPR011009">
    <property type="entry name" value="Kinase-like_dom_sf"/>
</dbReference>
<gene>
    <name evidence="19" type="ORF">HRI_001880300</name>
</gene>
<evidence type="ECO:0000256" key="12">
    <source>
        <dbReference type="ARBA" id="ARBA00022989"/>
    </source>
</evidence>
<evidence type="ECO:0000256" key="6">
    <source>
        <dbReference type="ARBA" id="ARBA00022692"/>
    </source>
</evidence>
<dbReference type="Gene3D" id="3.80.10.10">
    <property type="entry name" value="Ribonuclease Inhibitor"/>
    <property type="match status" value="1"/>
</dbReference>
<dbReference type="InterPro" id="IPR017441">
    <property type="entry name" value="Protein_kinase_ATP_BS"/>
</dbReference>
<evidence type="ECO:0000259" key="18">
    <source>
        <dbReference type="PROSITE" id="PS50011"/>
    </source>
</evidence>
<dbReference type="FunFam" id="3.80.10.10:FF:000129">
    <property type="entry name" value="Leucine-rich repeat receptor-like kinase"/>
    <property type="match status" value="1"/>
</dbReference>
<comment type="caution">
    <text evidence="19">The sequence shown here is derived from an EMBL/GenBank/DDBJ whole genome shotgun (WGS) entry which is preliminary data.</text>
</comment>
<evidence type="ECO:0000256" key="11">
    <source>
        <dbReference type="ARBA" id="ARBA00022840"/>
    </source>
</evidence>
<dbReference type="FunFam" id="1.10.510.10:FF:000146">
    <property type="entry name" value="LRR receptor-like serine/threonine-protein kinase IOS1"/>
    <property type="match status" value="1"/>
</dbReference>
<keyword evidence="2" id="KW-0723">Serine/threonine-protein kinase</keyword>
<keyword evidence="20" id="KW-1185">Reference proteome</keyword>
<keyword evidence="8" id="KW-0677">Repeat</keyword>
<dbReference type="InterPro" id="IPR024788">
    <property type="entry name" value="Malectin-like_Carb-bd_dom"/>
</dbReference>
<dbReference type="InterPro" id="IPR032675">
    <property type="entry name" value="LRR_dom_sf"/>
</dbReference>
<evidence type="ECO:0000256" key="3">
    <source>
        <dbReference type="ARBA" id="ARBA00022553"/>
    </source>
</evidence>
<keyword evidence="9 15" id="KW-0547">Nucleotide-binding</keyword>
<proteinExistence type="predicted"/>
<keyword evidence="10" id="KW-0418">Kinase</keyword>
<dbReference type="SMART" id="SM00220">
    <property type="entry name" value="S_TKc"/>
    <property type="match status" value="1"/>
</dbReference>
<evidence type="ECO:0000256" key="1">
    <source>
        <dbReference type="ARBA" id="ARBA00004167"/>
    </source>
</evidence>
<evidence type="ECO:0000256" key="16">
    <source>
        <dbReference type="SAM" id="Phobius"/>
    </source>
</evidence>
<comment type="subcellular location">
    <subcellularLocation>
        <location evidence="1">Membrane</location>
        <topology evidence="1">Single-pass membrane protein</topology>
    </subcellularLocation>
</comment>
<evidence type="ECO:0000256" key="4">
    <source>
        <dbReference type="ARBA" id="ARBA00022614"/>
    </source>
</evidence>
<dbReference type="SUPFAM" id="SSF56112">
    <property type="entry name" value="Protein kinase-like (PK-like)"/>
    <property type="match status" value="1"/>
</dbReference>
<protein>
    <submittedName>
        <fullName evidence="19">IMPAIRED OOMYCETE SUSCEPTIBILITY 1</fullName>
    </submittedName>
</protein>
<keyword evidence="14" id="KW-0675">Receptor</keyword>
<dbReference type="PANTHER" id="PTHR45631:SF202">
    <property type="entry name" value="SENESCENCE-INDUCED RECEPTOR-LIKE SERINE_THREONINE-PROTEIN KINASE"/>
    <property type="match status" value="1"/>
</dbReference>
<keyword evidence="12 16" id="KW-1133">Transmembrane helix</keyword>
<keyword evidence="7 17" id="KW-0732">Signal</keyword>
<keyword evidence="5" id="KW-0808">Transferase</keyword>
<keyword evidence="11 15" id="KW-0067">ATP-binding</keyword>
<dbReference type="EMBL" id="BSYR01000019">
    <property type="protein sequence ID" value="GMI82110.1"/>
    <property type="molecule type" value="Genomic_DNA"/>
</dbReference>
<dbReference type="Pfam" id="PF00560">
    <property type="entry name" value="LRR_1"/>
    <property type="match status" value="2"/>
</dbReference>
<keyword evidence="4" id="KW-0433">Leucine-rich repeat</keyword>
<dbReference type="Proteomes" id="UP001165190">
    <property type="component" value="Unassembled WGS sequence"/>
</dbReference>
<feature type="binding site" evidence="15">
    <location>
        <position position="604"/>
    </location>
    <ligand>
        <name>ATP</name>
        <dbReference type="ChEBI" id="CHEBI:30616"/>
    </ligand>
</feature>
<dbReference type="InterPro" id="IPR001611">
    <property type="entry name" value="Leu-rich_rpt"/>
</dbReference>
<dbReference type="InterPro" id="IPR000719">
    <property type="entry name" value="Prot_kinase_dom"/>
</dbReference>
<feature type="domain" description="Protein kinase" evidence="18">
    <location>
        <begin position="577"/>
        <end position="848"/>
    </location>
</feature>
<dbReference type="SUPFAM" id="SSF52058">
    <property type="entry name" value="L domain-like"/>
    <property type="match status" value="1"/>
</dbReference>
<dbReference type="CDD" id="cd14066">
    <property type="entry name" value="STKc_IRAK"/>
    <property type="match status" value="1"/>
</dbReference>
<evidence type="ECO:0000256" key="14">
    <source>
        <dbReference type="ARBA" id="ARBA00023170"/>
    </source>
</evidence>
<dbReference type="Pfam" id="PF12819">
    <property type="entry name" value="Malectin_like"/>
    <property type="match status" value="1"/>
</dbReference>
<evidence type="ECO:0000256" key="10">
    <source>
        <dbReference type="ARBA" id="ARBA00022777"/>
    </source>
</evidence>
<evidence type="ECO:0000256" key="2">
    <source>
        <dbReference type="ARBA" id="ARBA00022527"/>
    </source>
</evidence>
<feature type="transmembrane region" description="Helical" evidence="16">
    <location>
        <begin position="509"/>
        <end position="531"/>
    </location>
</feature>
<dbReference type="InterPro" id="IPR008271">
    <property type="entry name" value="Ser/Thr_kinase_AS"/>
</dbReference>
<feature type="signal peptide" evidence="17">
    <location>
        <begin position="1"/>
        <end position="23"/>
    </location>
</feature>
<keyword evidence="13 16" id="KW-0472">Membrane</keyword>
<dbReference type="GO" id="GO:0016020">
    <property type="term" value="C:membrane"/>
    <property type="evidence" value="ECO:0007669"/>
    <property type="project" value="UniProtKB-SubCell"/>
</dbReference>
<evidence type="ECO:0000256" key="15">
    <source>
        <dbReference type="PROSITE-ProRule" id="PRU10141"/>
    </source>
</evidence>
<dbReference type="Gene3D" id="1.10.510.10">
    <property type="entry name" value="Transferase(Phosphotransferase) domain 1"/>
    <property type="match status" value="1"/>
</dbReference>
<reference evidence="19" key="1">
    <citation type="submission" date="2023-05" db="EMBL/GenBank/DDBJ databases">
        <title>Genome and transcriptome analyses reveal genes involved in the formation of fine ridges on petal epidermal cells in Hibiscus trionum.</title>
        <authorList>
            <person name="Koshimizu S."/>
            <person name="Masuda S."/>
            <person name="Ishii T."/>
            <person name="Shirasu K."/>
            <person name="Hoshino A."/>
            <person name="Arita M."/>
        </authorList>
    </citation>
    <scope>NUCLEOTIDE SEQUENCE</scope>
    <source>
        <strain evidence="19">Hamamatsu line</strain>
    </source>
</reference>
<evidence type="ECO:0000256" key="17">
    <source>
        <dbReference type="SAM" id="SignalP"/>
    </source>
</evidence>
<dbReference type="PANTHER" id="PTHR45631">
    <property type="entry name" value="OS07G0107800 PROTEIN-RELATED"/>
    <property type="match status" value="1"/>
</dbReference>
<evidence type="ECO:0000313" key="19">
    <source>
        <dbReference type="EMBL" id="GMI82110.1"/>
    </source>
</evidence>
<keyword evidence="6 16" id="KW-0812">Transmembrane</keyword>
<evidence type="ECO:0000256" key="7">
    <source>
        <dbReference type="ARBA" id="ARBA00022729"/>
    </source>
</evidence>
<feature type="chain" id="PRO_5040926833" evidence="17">
    <location>
        <begin position="24"/>
        <end position="863"/>
    </location>
</feature>
<dbReference type="OrthoDB" id="2017114at2759"/>
<evidence type="ECO:0000313" key="20">
    <source>
        <dbReference type="Proteomes" id="UP001165190"/>
    </source>
</evidence>
<organism evidence="19 20">
    <name type="scientific">Hibiscus trionum</name>
    <name type="common">Flower of an hour</name>
    <dbReference type="NCBI Taxonomy" id="183268"/>
    <lineage>
        <taxon>Eukaryota</taxon>
        <taxon>Viridiplantae</taxon>
        <taxon>Streptophyta</taxon>
        <taxon>Embryophyta</taxon>
        <taxon>Tracheophyta</taxon>
        <taxon>Spermatophyta</taxon>
        <taxon>Magnoliopsida</taxon>
        <taxon>eudicotyledons</taxon>
        <taxon>Gunneridae</taxon>
        <taxon>Pentapetalae</taxon>
        <taxon>rosids</taxon>
        <taxon>malvids</taxon>
        <taxon>Malvales</taxon>
        <taxon>Malvaceae</taxon>
        <taxon>Malvoideae</taxon>
        <taxon>Hibiscus</taxon>
    </lineage>
</organism>
<dbReference type="PROSITE" id="PS50011">
    <property type="entry name" value="PROTEIN_KINASE_DOM"/>
    <property type="match status" value="1"/>
</dbReference>
<dbReference type="PROSITE" id="PS00107">
    <property type="entry name" value="PROTEIN_KINASE_ATP"/>
    <property type="match status" value="1"/>
</dbReference>
<dbReference type="GO" id="GO:0004674">
    <property type="term" value="F:protein serine/threonine kinase activity"/>
    <property type="evidence" value="ECO:0007669"/>
    <property type="project" value="UniProtKB-KW"/>
</dbReference>
<sequence>MSKYSLFHSLLFISFALSFLIHAQDQSGFISLDCGLSEDSSYTDSTTGIDYISDEPYIRTGITKRISSEYSSVYQRMYGTVRSFPQGDQNCYNFTLGKGDKYIIRASFLYGNYDGENTVPQFDIRFGPNLWATVYLDNTSRSWEIIHVLESKYSYVCFVNTGNGVPFVSVLELRLLPNTTIYTTQFQTESLSLWRRLDVGLPSDGFLRFKEDGYDRMWWPYQRNDWRVMSTSFNMEADNDFQPPLVVMETAGTPADVDQPINISVPIDQFYVYMHFAEVEVLNNSIESREFDVYINGQKFYGAFRPAYLQVTSLYSESALSSGEISIQRTSNSTLPPILNAIEIYEAKNFLLSQTNETDVDAIANIKSMYGLKRNWQGDPCAPQNFLWEGLNCSYDDNNPPSIISLNLSSSNLNGEIPDVIANLSQLQHLDLSNNRFTGPVPEFLVNLQFLTLLNLSRNMFNGSVPTKLRERANQDLLDLIIDEDTIPICISDSCNNNNNNNNNDDNKIVPIAASVAGVVLVLMVTLAVLWKLKRRKRPVSSAKKTDVVGSRKTKQYLQGSPMNRQFSHAQVQRMTNNFETVIGEGGFGKVFLGHLDETKVAVKTLSPSSVQGYKQFQAEVEVLLRVHHRNLTTLIGYCDDGSNMGLIYEYMAEGNLAQHLKDSSRGVLNWKVRLGIALEAAQGLVYLHQDCTPSIIHRDVKCTNILLTESLHAKLSDFGLSKAFPLEGHSLITGVAGTPGYLDPEYSTSNRLTEKSDVYSFGVVLLEIITNRQVIMKSYDQTTHISQWTSLMLSNGDIKTIVDPRLQADFEITSMKKAVELAMACVSQTSMERPSINYVVAELRECLSTEIERVSQPSPRQR</sequence>
<accession>A0A9W7HQ85</accession>
<evidence type="ECO:0000256" key="9">
    <source>
        <dbReference type="ARBA" id="ARBA00022741"/>
    </source>
</evidence>
<evidence type="ECO:0000256" key="5">
    <source>
        <dbReference type="ARBA" id="ARBA00022679"/>
    </source>
</evidence>
<dbReference type="PROSITE" id="PS00108">
    <property type="entry name" value="PROTEIN_KINASE_ST"/>
    <property type="match status" value="1"/>
</dbReference>
<dbReference type="AlphaFoldDB" id="A0A9W7HQ85"/>
<dbReference type="Pfam" id="PF00069">
    <property type="entry name" value="Pkinase"/>
    <property type="match status" value="1"/>
</dbReference>
<dbReference type="GO" id="GO:0005524">
    <property type="term" value="F:ATP binding"/>
    <property type="evidence" value="ECO:0007669"/>
    <property type="project" value="UniProtKB-UniRule"/>
</dbReference>
<dbReference type="Gene3D" id="3.30.200.20">
    <property type="entry name" value="Phosphorylase Kinase, domain 1"/>
    <property type="match status" value="1"/>
</dbReference>
<dbReference type="FunFam" id="3.30.200.20:FF:000394">
    <property type="entry name" value="Leucine-rich repeat receptor-like protein kinase"/>
    <property type="match status" value="1"/>
</dbReference>
<keyword evidence="3" id="KW-0597">Phosphoprotein</keyword>
<evidence type="ECO:0000256" key="8">
    <source>
        <dbReference type="ARBA" id="ARBA00022737"/>
    </source>
</evidence>
<name>A0A9W7HQ85_HIBTR</name>
<evidence type="ECO:0000256" key="13">
    <source>
        <dbReference type="ARBA" id="ARBA00023136"/>
    </source>
</evidence>